<keyword evidence="2" id="KW-0813">Transport</keyword>
<evidence type="ECO:0000256" key="4">
    <source>
        <dbReference type="ARBA" id="ARBA00022989"/>
    </source>
</evidence>
<dbReference type="InterPro" id="IPR011701">
    <property type="entry name" value="MFS"/>
</dbReference>
<dbReference type="Pfam" id="PF07690">
    <property type="entry name" value="MFS_1"/>
    <property type="match status" value="2"/>
</dbReference>
<feature type="transmembrane region" description="Helical" evidence="7">
    <location>
        <begin position="104"/>
        <end position="125"/>
    </location>
</feature>
<sequence length="448" mass="48555">MKHRIWVMVSIILAILTASLDTTIVNTTMPTITRELGGMSLYAWSFASYMIASTVLSPIAGRLSDMFGRKRVYGAGIVIFLLGSLLCGTANTMLQLVLYRVVQGAGAGFMMPFPAIIAGDLFSVAQRGRIQAFFTSMWGISAIIAPLLGSLFVTYTSWRWIFYVNVPVCLICLLTLLPYKEVYQPKPAKVDWFGALLFALGVSMLLAVTVSESGRWLLGLGGVLFLAAFFLFERKHASPIVPLQLFRNRPVAGMITVTFLSCAAMFGASTYVPLFLQHSGYSLFLSGVALLGMSAGWMAVAVPAGKWILKYGYRPLLLIGNATLVVSGVWFWFVKGTLGFWYAFAGMTVQGLAFGMLFTVCMIGAQQLVAPDQKGLSSSMQMFARNIGTAVGVTLMGMFVSEHGDDAQTVLSGMHSLFTYGLIGSLVALASVLLVTAVRDPEEERQAV</sequence>
<feature type="transmembrane region" description="Helical" evidence="7">
    <location>
        <begin position="383"/>
        <end position="400"/>
    </location>
</feature>
<keyword evidence="4 7" id="KW-1133">Transmembrane helix</keyword>
<evidence type="ECO:0000256" key="5">
    <source>
        <dbReference type="ARBA" id="ARBA00023136"/>
    </source>
</evidence>
<evidence type="ECO:0000256" key="6">
    <source>
        <dbReference type="ARBA" id="ARBA00044273"/>
    </source>
</evidence>
<dbReference type="Gene3D" id="1.20.1720.10">
    <property type="entry name" value="Multidrug resistance protein D"/>
    <property type="match status" value="1"/>
</dbReference>
<name>A0ABV6DFQ1_9BACL</name>
<dbReference type="PROSITE" id="PS00216">
    <property type="entry name" value="SUGAR_TRANSPORT_1"/>
    <property type="match status" value="1"/>
</dbReference>
<evidence type="ECO:0000313" key="9">
    <source>
        <dbReference type="EMBL" id="MFC0211475.1"/>
    </source>
</evidence>
<dbReference type="SUPFAM" id="SSF103473">
    <property type="entry name" value="MFS general substrate transporter"/>
    <property type="match status" value="1"/>
</dbReference>
<comment type="caution">
    <text evidence="9">The sequence shown here is derived from an EMBL/GenBank/DDBJ whole genome shotgun (WGS) entry which is preliminary data.</text>
</comment>
<feature type="transmembrane region" description="Helical" evidence="7">
    <location>
        <begin position="160"/>
        <end position="179"/>
    </location>
</feature>
<dbReference type="RefSeq" id="WP_377468455.1">
    <property type="nucleotide sequence ID" value="NZ_JBHLWN010000019.1"/>
</dbReference>
<feature type="transmembrane region" description="Helical" evidence="7">
    <location>
        <begin position="420"/>
        <end position="438"/>
    </location>
</feature>
<organism evidence="9 10">
    <name type="scientific">Paenibacillus chartarius</name>
    <dbReference type="NCBI Taxonomy" id="747481"/>
    <lineage>
        <taxon>Bacteria</taxon>
        <taxon>Bacillati</taxon>
        <taxon>Bacillota</taxon>
        <taxon>Bacilli</taxon>
        <taxon>Bacillales</taxon>
        <taxon>Paenibacillaceae</taxon>
        <taxon>Paenibacillus</taxon>
    </lineage>
</organism>
<protein>
    <recommendedName>
        <fullName evidence="6">MFS-type drug efflux transporter P55</fullName>
    </recommendedName>
</protein>
<dbReference type="InterPro" id="IPR036259">
    <property type="entry name" value="MFS_trans_sf"/>
</dbReference>
<feature type="transmembrane region" description="Helical" evidence="7">
    <location>
        <begin position="191"/>
        <end position="210"/>
    </location>
</feature>
<dbReference type="PANTHER" id="PTHR23501:SF191">
    <property type="entry name" value="VACUOLAR BASIC AMINO ACID TRANSPORTER 4"/>
    <property type="match status" value="1"/>
</dbReference>
<feature type="transmembrane region" description="Helical" evidence="7">
    <location>
        <begin position="282"/>
        <end position="304"/>
    </location>
</feature>
<evidence type="ECO:0000259" key="8">
    <source>
        <dbReference type="PROSITE" id="PS50850"/>
    </source>
</evidence>
<dbReference type="InterPro" id="IPR005829">
    <property type="entry name" value="Sugar_transporter_CS"/>
</dbReference>
<feature type="transmembrane region" description="Helical" evidence="7">
    <location>
        <begin position="340"/>
        <end position="363"/>
    </location>
</feature>
<keyword evidence="5 7" id="KW-0472">Membrane</keyword>
<reference evidence="9 10" key="1">
    <citation type="submission" date="2024-09" db="EMBL/GenBank/DDBJ databases">
        <authorList>
            <person name="Sun Q."/>
            <person name="Mori K."/>
        </authorList>
    </citation>
    <scope>NUCLEOTIDE SEQUENCE [LARGE SCALE GENOMIC DNA]</scope>
    <source>
        <strain evidence="9 10">CCM 7759</strain>
    </source>
</reference>
<dbReference type="PANTHER" id="PTHR23501">
    <property type="entry name" value="MAJOR FACILITATOR SUPERFAMILY"/>
    <property type="match status" value="1"/>
</dbReference>
<proteinExistence type="predicted"/>
<accession>A0ABV6DFQ1</accession>
<feature type="transmembrane region" description="Helical" evidence="7">
    <location>
        <begin position="316"/>
        <end position="334"/>
    </location>
</feature>
<feature type="transmembrane region" description="Helical" evidence="7">
    <location>
        <begin position="72"/>
        <end position="98"/>
    </location>
</feature>
<feature type="transmembrane region" description="Helical" evidence="7">
    <location>
        <begin position="132"/>
        <end position="154"/>
    </location>
</feature>
<comment type="subcellular location">
    <subcellularLocation>
        <location evidence="1">Cell membrane</location>
        <topology evidence="1">Multi-pass membrane protein</topology>
    </subcellularLocation>
</comment>
<evidence type="ECO:0000256" key="2">
    <source>
        <dbReference type="ARBA" id="ARBA00022448"/>
    </source>
</evidence>
<evidence type="ECO:0000256" key="7">
    <source>
        <dbReference type="SAM" id="Phobius"/>
    </source>
</evidence>
<dbReference type="InterPro" id="IPR020846">
    <property type="entry name" value="MFS_dom"/>
</dbReference>
<evidence type="ECO:0000256" key="3">
    <source>
        <dbReference type="ARBA" id="ARBA00022692"/>
    </source>
</evidence>
<dbReference type="Gene3D" id="1.20.1250.20">
    <property type="entry name" value="MFS general substrate transporter like domains"/>
    <property type="match status" value="1"/>
</dbReference>
<evidence type="ECO:0000313" key="10">
    <source>
        <dbReference type="Proteomes" id="UP001589776"/>
    </source>
</evidence>
<feature type="domain" description="Major facilitator superfamily (MFS) profile" evidence="8">
    <location>
        <begin position="7"/>
        <end position="439"/>
    </location>
</feature>
<feature type="transmembrane region" description="Helical" evidence="7">
    <location>
        <begin position="253"/>
        <end position="276"/>
    </location>
</feature>
<dbReference type="Proteomes" id="UP001589776">
    <property type="component" value="Unassembled WGS sequence"/>
</dbReference>
<dbReference type="EMBL" id="JBHLWN010000019">
    <property type="protein sequence ID" value="MFC0211475.1"/>
    <property type="molecule type" value="Genomic_DNA"/>
</dbReference>
<gene>
    <name evidence="9" type="ORF">ACFFK0_03260</name>
</gene>
<feature type="transmembrane region" description="Helical" evidence="7">
    <location>
        <begin position="216"/>
        <end position="232"/>
    </location>
</feature>
<dbReference type="PROSITE" id="PS50850">
    <property type="entry name" value="MFS"/>
    <property type="match status" value="1"/>
</dbReference>
<evidence type="ECO:0000256" key="1">
    <source>
        <dbReference type="ARBA" id="ARBA00004651"/>
    </source>
</evidence>
<feature type="transmembrane region" description="Helical" evidence="7">
    <location>
        <begin position="36"/>
        <end position="60"/>
    </location>
</feature>
<keyword evidence="10" id="KW-1185">Reference proteome</keyword>
<keyword evidence="3 7" id="KW-0812">Transmembrane</keyword>